<feature type="domain" description="Peptidase M24" evidence="4">
    <location>
        <begin position="153"/>
        <end position="355"/>
    </location>
</feature>
<reference evidence="6" key="4">
    <citation type="journal article" date="2023" name="Microbiol. Resour. Announc.">
        <title>Complete Genome Sequence of Vulcanisaeta souniana Strain IC-059, a Hyperthermophilic Archaeon Isolated from Hot Spring Water in Japan.</title>
        <authorList>
            <person name="Kato S."/>
            <person name="Itoh T."/>
            <person name="Wu L."/>
            <person name="Ma J."/>
            <person name="Ohkuma M."/>
        </authorList>
    </citation>
    <scope>NUCLEOTIDE SEQUENCE</scope>
    <source>
        <strain evidence="6">JCM 11219</strain>
    </source>
</reference>
<organism evidence="7 8">
    <name type="scientific">Vulcanisaeta souniana JCM 11219</name>
    <dbReference type="NCBI Taxonomy" id="1293586"/>
    <lineage>
        <taxon>Archaea</taxon>
        <taxon>Thermoproteota</taxon>
        <taxon>Thermoprotei</taxon>
        <taxon>Thermoproteales</taxon>
        <taxon>Thermoproteaceae</taxon>
        <taxon>Vulcanisaeta</taxon>
    </lineage>
</organism>
<keyword evidence="1 3" id="KW-0479">Metal-binding</keyword>
<reference evidence="7" key="1">
    <citation type="journal article" date="2014" name="Int. J. Syst. Evol. Microbiol.">
        <title>Complete genome sequence of Corynebacterium casei LMG S-19264T (=DSM 44701T), isolated from a smear-ripened cheese.</title>
        <authorList>
            <consortium name="US DOE Joint Genome Institute (JGI-PGF)"/>
            <person name="Walter F."/>
            <person name="Albersmeier A."/>
            <person name="Kalinowski J."/>
            <person name="Ruckert C."/>
        </authorList>
    </citation>
    <scope>NUCLEOTIDE SEQUENCE</scope>
    <source>
        <strain evidence="7">JCM 11219</strain>
    </source>
</reference>
<dbReference type="GeneID" id="76206007"/>
<sequence length="369" mass="41194">MGLIKNRTKKTIELFDELSLDILIILNEPNLEYLTGIDSGLMLIINRSLDTTLIVPRLDLQRVRSIVDNETTLIGYSTIEVPRRIPGENLFVSKNLGDYLLREVGLRPTNIIGVDNIDSPIVKELNSAGIRVINVNNYILRLREIKDESEISMIEEATRITEESLDNVLREGLEGKRESDVAAMLYYGMISRGAEDVAFRPIVASGPNGAYPHHVFTSRTIGRNELVTIDVGARYHLYCTDMTRTIAVGTISKELRDMAMAVLEAHRKASSHVKPGVKAKDIDLVAREVLSEYGYDKYYIHSTGHGVGIEVHERPAISPSSDEELRPYEVVTIEPGVYINGIGGVRIEDTLLITESGSRPISKYPTELF</sequence>
<accession>A0A830E5M2</accession>
<protein>
    <submittedName>
        <fullName evidence="7">Peptidase</fullName>
    </submittedName>
</protein>
<dbReference type="AlphaFoldDB" id="A0A830E5M2"/>
<dbReference type="Proteomes" id="UP001060771">
    <property type="component" value="Chromosome"/>
</dbReference>
<dbReference type="SUPFAM" id="SSF53092">
    <property type="entry name" value="Creatinase/prolidase N-terminal domain"/>
    <property type="match status" value="1"/>
</dbReference>
<dbReference type="InterPro" id="IPR029149">
    <property type="entry name" value="Creatin/AminoP/Spt16_N"/>
</dbReference>
<evidence type="ECO:0000313" key="9">
    <source>
        <dbReference type="Proteomes" id="UP001060771"/>
    </source>
</evidence>
<evidence type="ECO:0000259" key="4">
    <source>
        <dbReference type="Pfam" id="PF00557"/>
    </source>
</evidence>
<dbReference type="Gene3D" id="3.40.350.10">
    <property type="entry name" value="Creatinase/prolidase N-terminal domain"/>
    <property type="match status" value="1"/>
</dbReference>
<dbReference type="InterPro" id="IPR001131">
    <property type="entry name" value="Peptidase_M24B_aminopep-P_CS"/>
</dbReference>
<dbReference type="EMBL" id="AP026830">
    <property type="protein sequence ID" value="BDR91360.1"/>
    <property type="molecule type" value="Genomic_DNA"/>
</dbReference>
<dbReference type="PANTHER" id="PTHR46112">
    <property type="entry name" value="AMINOPEPTIDASE"/>
    <property type="match status" value="1"/>
</dbReference>
<dbReference type="InterPro" id="IPR050659">
    <property type="entry name" value="Peptidase_M24B"/>
</dbReference>
<reference evidence="9" key="3">
    <citation type="submission" date="2022-09" db="EMBL/GenBank/DDBJ databases">
        <title>Complete genome sequence of Vulcanisaeta souniana.</title>
        <authorList>
            <person name="Kato S."/>
            <person name="Itoh T."/>
            <person name="Ohkuma M."/>
        </authorList>
    </citation>
    <scope>NUCLEOTIDE SEQUENCE [LARGE SCALE GENOMIC DNA]</scope>
    <source>
        <strain evidence="9">JCM 11219</strain>
    </source>
</reference>
<dbReference type="InterPro" id="IPR000994">
    <property type="entry name" value="Pept_M24"/>
</dbReference>
<dbReference type="InterPro" id="IPR000587">
    <property type="entry name" value="Creatinase_N"/>
</dbReference>
<evidence type="ECO:0000256" key="3">
    <source>
        <dbReference type="RuleBase" id="RU000590"/>
    </source>
</evidence>
<keyword evidence="9" id="KW-1185">Reference proteome</keyword>
<dbReference type="Pfam" id="PF00557">
    <property type="entry name" value="Peptidase_M24"/>
    <property type="match status" value="1"/>
</dbReference>
<dbReference type="RefSeq" id="WP_188602694.1">
    <property type="nucleotide sequence ID" value="NZ_AP026830.1"/>
</dbReference>
<evidence type="ECO:0000259" key="5">
    <source>
        <dbReference type="Pfam" id="PF01321"/>
    </source>
</evidence>
<dbReference type="GO" id="GO:0046872">
    <property type="term" value="F:metal ion binding"/>
    <property type="evidence" value="ECO:0007669"/>
    <property type="project" value="UniProtKB-KW"/>
</dbReference>
<gene>
    <name evidence="7" type="ORF">GCM10007112_06750</name>
    <name evidence="6" type="ORF">Vsou_04530</name>
</gene>
<dbReference type="Gene3D" id="3.90.230.10">
    <property type="entry name" value="Creatinase/methionine aminopeptidase superfamily"/>
    <property type="match status" value="1"/>
</dbReference>
<feature type="domain" description="Creatinase N-terminal" evidence="5">
    <location>
        <begin position="7"/>
        <end position="115"/>
    </location>
</feature>
<evidence type="ECO:0000313" key="7">
    <source>
        <dbReference type="EMBL" id="GGI72587.1"/>
    </source>
</evidence>
<evidence type="ECO:0000256" key="2">
    <source>
        <dbReference type="ARBA" id="ARBA00022801"/>
    </source>
</evidence>
<evidence type="ECO:0000313" key="6">
    <source>
        <dbReference type="EMBL" id="BDR91360.1"/>
    </source>
</evidence>
<dbReference type="SUPFAM" id="SSF55920">
    <property type="entry name" value="Creatinase/aminopeptidase"/>
    <property type="match status" value="1"/>
</dbReference>
<dbReference type="Pfam" id="PF01321">
    <property type="entry name" value="Creatinase_N"/>
    <property type="match status" value="1"/>
</dbReference>
<dbReference type="PROSITE" id="PS00491">
    <property type="entry name" value="PROLINE_PEPTIDASE"/>
    <property type="match status" value="1"/>
</dbReference>
<comment type="similarity">
    <text evidence="3">Belongs to the peptidase M24B family.</text>
</comment>
<dbReference type="EMBL" id="BMNM01000002">
    <property type="protein sequence ID" value="GGI72587.1"/>
    <property type="molecule type" value="Genomic_DNA"/>
</dbReference>
<dbReference type="PANTHER" id="PTHR46112:SF2">
    <property type="entry name" value="XAA-PRO AMINOPEPTIDASE P-RELATED"/>
    <property type="match status" value="1"/>
</dbReference>
<dbReference type="CDD" id="cd01092">
    <property type="entry name" value="APP-like"/>
    <property type="match status" value="1"/>
</dbReference>
<dbReference type="OrthoDB" id="1346at2157"/>
<dbReference type="Proteomes" id="UP000657075">
    <property type="component" value="Unassembled WGS sequence"/>
</dbReference>
<proteinExistence type="inferred from homology"/>
<name>A0A830E5M2_9CREN</name>
<dbReference type="GO" id="GO:0016787">
    <property type="term" value="F:hydrolase activity"/>
    <property type="evidence" value="ECO:0007669"/>
    <property type="project" value="UniProtKB-KW"/>
</dbReference>
<evidence type="ECO:0000313" key="8">
    <source>
        <dbReference type="Proteomes" id="UP000657075"/>
    </source>
</evidence>
<keyword evidence="2" id="KW-0378">Hydrolase</keyword>
<reference evidence="7" key="2">
    <citation type="submission" date="2020-09" db="EMBL/GenBank/DDBJ databases">
        <authorList>
            <person name="Sun Q."/>
            <person name="Ohkuma M."/>
        </authorList>
    </citation>
    <scope>NUCLEOTIDE SEQUENCE</scope>
    <source>
        <strain evidence="7">JCM 11219</strain>
    </source>
</reference>
<evidence type="ECO:0000256" key="1">
    <source>
        <dbReference type="ARBA" id="ARBA00022723"/>
    </source>
</evidence>
<dbReference type="InterPro" id="IPR036005">
    <property type="entry name" value="Creatinase/aminopeptidase-like"/>
</dbReference>